<dbReference type="Gene3D" id="3.40.50.1000">
    <property type="entry name" value="HAD superfamily/HAD-like"/>
    <property type="match status" value="1"/>
</dbReference>
<gene>
    <name evidence="1" type="primary">HDHD3</name>
    <name evidence="1" type="ORF">HK099_003775</name>
</gene>
<dbReference type="GO" id="GO:0016791">
    <property type="term" value="F:phosphatase activity"/>
    <property type="evidence" value="ECO:0007669"/>
    <property type="project" value="UniProtKB-ARBA"/>
</dbReference>
<organism evidence="1 2">
    <name type="scientific">Clydaea vesicula</name>
    <dbReference type="NCBI Taxonomy" id="447962"/>
    <lineage>
        <taxon>Eukaryota</taxon>
        <taxon>Fungi</taxon>
        <taxon>Fungi incertae sedis</taxon>
        <taxon>Chytridiomycota</taxon>
        <taxon>Chytridiomycota incertae sedis</taxon>
        <taxon>Chytridiomycetes</taxon>
        <taxon>Lobulomycetales</taxon>
        <taxon>Lobulomycetaceae</taxon>
        <taxon>Clydaea</taxon>
    </lineage>
</organism>
<comment type="caution">
    <text evidence="1">The sequence shown here is derived from an EMBL/GenBank/DDBJ whole genome shotgun (WGS) entry which is preliminary data.</text>
</comment>
<dbReference type="InterPro" id="IPR006439">
    <property type="entry name" value="HAD-SF_hydro_IA"/>
</dbReference>
<dbReference type="EMBL" id="JADGJW010000251">
    <property type="protein sequence ID" value="KAJ3221103.1"/>
    <property type="molecule type" value="Genomic_DNA"/>
</dbReference>
<dbReference type="InterPro" id="IPR023214">
    <property type="entry name" value="HAD_sf"/>
</dbReference>
<evidence type="ECO:0000313" key="1">
    <source>
        <dbReference type="EMBL" id="KAJ3221103.1"/>
    </source>
</evidence>
<proteinExistence type="predicted"/>
<evidence type="ECO:0000313" key="2">
    <source>
        <dbReference type="Proteomes" id="UP001211065"/>
    </source>
</evidence>
<dbReference type="InterPro" id="IPR051828">
    <property type="entry name" value="HAD-like_hydrolase_domain"/>
</dbReference>
<dbReference type="PANTHER" id="PTHR46191">
    <property type="match status" value="1"/>
</dbReference>
<dbReference type="PANTHER" id="PTHR46191:SF2">
    <property type="entry name" value="HALOACID DEHALOGENASE-LIKE HYDROLASE DOMAIN-CONTAINING PROTEIN 3"/>
    <property type="match status" value="1"/>
</dbReference>
<protein>
    <submittedName>
        <fullName evidence="1">Haloacid dehalogenase-like hydrolase domain-containing protein 3</fullName>
    </submittedName>
</protein>
<dbReference type="AlphaFoldDB" id="A0AAD5Y0Q3"/>
<dbReference type="InterPro" id="IPR036412">
    <property type="entry name" value="HAD-like_sf"/>
</dbReference>
<keyword evidence="2" id="KW-1185">Reference proteome</keyword>
<accession>A0AAD5Y0Q3</accession>
<sequence>MTKKFHFIRALTFDCFGTLFRPKHAIGKLYELKAKEHNIVIDPIALNNSFLQTYKKYDTLKPNFGTEMNGEKVEEEAKITKLWWKNVVFETFLNCQEFDIKVLELLFEDLYESFKKGDFYEVFEETPQVLKTLKSKGFLLGIISNMDHRIVYSSSISFVKPQSQIFEEAFRKTRLFQPTVDRNSVLHVGDDKLKDYDGATKFGNKALLLKRYNSIDNSTDDSNTISNLNEIFKHLVK</sequence>
<dbReference type="Pfam" id="PF00702">
    <property type="entry name" value="Hydrolase"/>
    <property type="match status" value="1"/>
</dbReference>
<reference evidence="1" key="1">
    <citation type="submission" date="2020-05" db="EMBL/GenBank/DDBJ databases">
        <title>Phylogenomic resolution of chytrid fungi.</title>
        <authorList>
            <person name="Stajich J.E."/>
            <person name="Amses K."/>
            <person name="Simmons R."/>
            <person name="Seto K."/>
            <person name="Myers J."/>
            <person name="Bonds A."/>
            <person name="Quandt C.A."/>
            <person name="Barry K."/>
            <person name="Liu P."/>
            <person name="Grigoriev I."/>
            <person name="Longcore J.E."/>
            <person name="James T.Y."/>
        </authorList>
    </citation>
    <scope>NUCLEOTIDE SEQUENCE</scope>
    <source>
        <strain evidence="1">JEL0476</strain>
    </source>
</reference>
<keyword evidence="1" id="KW-0378">Hydrolase</keyword>
<dbReference type="Proteomes" id="UP001211065">
    <property type="component" value="Unassembled WGS sequence"/>
</dbReference>
<dbReference type="PRINTS" id="PR00413">
    <property type="entry name" value="HADHALOGNASE"/>
</dbReference>
<dbReference type="InterPro" id="IPR044924">
    <property type="entry name" value="HAD-SF_hydro_IA_REG-2-like_cap"/>
</dbReference>
<dbReference type="SUPFAM" id="SSF56784">
    <property type="entry name" value="HAD-like"/>
    <property type="match status" value="1"/>
</dbReference>
<name>A0AAD5Y0Q3_9FUNG</name>
<dbReference type="Gene3D" id="1.10.150.720">
    <property type="entry name" value="Haloacid dehalogenase-like hydrolase"/>
    <property type="match status" value="1"/>
</dbReference>